<dbReference type="SUPFAM" id="SSF53807">
    <property type="entry name" value="Helical backbone' metal receptor"/>
    <property type="match status" value="1"/>
</dbReference>
<dbReference type="InterPro" id="IPR050902">
    <property type="entry name" value="ABC_Transporter_SBP"/>
</dbReference>
<evidence type="ECO:0000313" key="4">
    <source>
        <dbReference type="Proteomes" id="UP000271256"/>
    </source>
</evidence>
<reference evidence="3 4" key="1">
    <citation type="submission" date="2018-10" db="EMBL/GenBank/DDBJ databases">
        <authorList>
            <person name="Grouzdev D.S."/>
            <person name="Krutkina M.S."/>
            <person name="Tourova T.P."/>
            <person name="Nazina T.N."/>
        </authorList>
    </citation>
    <scope>NUCLEOTIDE SEQUENCE [LARGE SCALE GENOMIC DNA]</scope>
    <source>
        <strain evidence="3 4">435</strain>
    </source>
</reference>
<gene>
    <name evidence="3" type="ORF">D7024_06225</name>
</gene>
<evidence type="ECO:0000259" key="2">
    <source>
        <dbReference type="PROSITE" id="PS50983"/>
    </source>
</evidence>
<dbReference type="Gene3D" id="3.40.50.1980">
    <property type="entry name" value="Nitrogenase molybdenum iron protein domain"/>
    <property type="match status" value="2"/>
</dbReference>
<dbReference type="CDD" id="cd01141">
    <property type="entry name" value="TroA_d"/>
    <property type="match status" value="1"/>
</dbReference>
<comment type="similarity">
    <text evidence="1">Belongs to the bacterial solute-binding protein 8 family.</text>
</comment>
<dbReference type="OrthoDB" id="9812528at2"/>
<protein>
    <submittedName>
        <fullName evidence="3">ABC transporter substrate-binding protein</fullName>
    </submittedName>
</protein>
<dbReference type="AlphaFoldDB" id="A0A494WUD8"/>
<accession>A0A494WUD8</accession>
<dbReference type="PANTHER" id="PTHR30535:SF34">
    <property type="entry name" value="MOLYBDATE-BINDING PROTEIN MOLA"/>
    <property type="match status" value="1"/>
</dbReference>
<dbReference type="InterPro" id="IPR002491">
    <property type="entry name" value="ABC_transptr_periplasmic_BD"/>
</dbReference>
<dbReference type="Proteomes" id="UP000271256">
    <property type="component" value="Unassembled WGS sequence"/>
</dbReference>
<sequence>MYPKYGRILSIFFLIFLIILLAGCSAEKVRPGEKVSLQYATGFSIENLPAGCKKVTDGDGRELLLVPRGKKPPAGYGNLPVFYTPVQKVVVGSTTQAALLRPLGVLGTIAGVTTEKKDWYIDEVTKGMEKGRVAFLGKNSAPDYEKIKALSPDVVFTYTHVMGGTEFAQKLNELGIPYAVDNEWLESHPLGRVEWVKFLAAFYNKEKEADDYFRQVVANVEQVARKVPAGTRPKVLWGSIFKGKVYVPAGNSYVARMIEMAGGDYVFKDLGGSATGNANITLEEFYARGKDADIFIIPFSPQSTGITSIAKLLEQAPVLADIKPVKEKRIWCAQPWYYQSMDKTDEQIEDLAAMFYPVSWSGYQPRHFMSLPDK</sequence>
<dbReference type="PROSITE" id="PS51257">
    <property type="entry name" value="PROKAR_LIPOPROTEIN"/>
    <property type="match status" value="1"/>
</dbReference>
<dbReference type="Pfam" id="PF01497">
    <property type="entry name" value="Peripla_BP_2"/>
    <property type="match status" value="1"/>
</dbReference>
<evidence type="ECO:0000256" key="1">
    <source>
        <dbReference type="ARBA" id="ARBA00008814"/>
    </source>
</evidence>
<evidence type="ECO:0000313" key="3">
    <source>
        <dbReference type="EMBL" id="RKO66581.1"/>
    </source>
</evidence>
<dbReference type="PANTHER" id="PTHR30535">
    <property type="entry name" value="VITAMIN B12-BINDING PROTEIN"/>
    <property type="match status" value="1"/>
</dbReference>
<name>A0A494WUD8_9FIRM</name>
<keyword evidence="4" id="KW-1185">Reference proteome</keyword>
<feature type="domain" description="Fe/B12 periplasmic-binding" evidence="2">
    <location>
        <begin position="88"/>
        <end position="359"/>
    </location>
</feature>
<comment type="caution">
    <text evidence="3">The sequence shown here is derived from an EMBL/GenBank/DDBJ whole genome shotgun (WGS) entry which is preliminary data.</text>
</comment>
<dbReference type="EMBL" id="RBWE01000001">
    <property type="protein sequence ID" value="RKO66581.1"/>
    <property type="molecule type" value="Genomic_DNA"/>
</dbReference>
<dbReference type="PROSITE" id="PS50983">
    <property type="entry name" value="FE_B12_PBP"/>
    <property type="match status" value="1"/>
</dbReference>
<proteinExistence type="inferred from homology"/>
<organism evidence="3 4">
    <name type="scientific">Desulfofundulus salinus</name>
    <dbReference type="NCBI Taxonomy" id="2419843"/>
    <lineage>
        <taxon>Bacteria</taxon>
        <taxon>Bacillati</taxon>
        <taxon>Bacillota</taxon>
        <taxon>Clostridia</taxon>
        <taxon>Eubacteriales</taxon>
        <taxon>Peptococcaceae</taxon>
        <taxon>Desulfofundulus</taxon>
    </lineage>
</organism>